<gene>
    <name evidence="3" type="primary">zapE</name>
    <name evidence="3" type="ORF">ACFQB0_04585</name>
</gene>
<evidence type="ECO:0000256" key="2">
    <source>
        <dbReference type="ARBA" id="ARBA00022840"/>
    </source>
</evidence>
<sequence>MTPESQSNVQTAVLSLTSRNPSISGAEIASELTPPPQFEHASFESYRPDPDYPSQAGAVASLHEFVGFWRAQRPGGFFSRNRKPKSALPGIYLDGGFGVGKTHLLAALWHAAPGPKYFGTFIEYTALVGALGYAETVRLLTGTRLVCIDEFELDDPGDTMLMTRLLGELMANGTRVAATSNTPPNSLGEGRFAAVDFLREIQALAANFETIRIDGLDYRRRNVEGNAVAVDAGILDHMVAALAARGQTVAADGFDELMRHLSTVHPSKYIKLIDGLDIIALRDAHILHNQTDALRLVAFIDRVYDAEIPIIASGTPLSEVFDDEMLGGGYRKKYLRAMSRLIALTTGELPPHD</sequence>
<keyword evidence="4" id="KW-1185">Reference proteome</keyword>
<organism evidence="3 4">
    <name type="scientific">Luethyella okanaganae</name>
    <dbReference type="NCBI Taxonomy" id="69372"/>
    <lineage>
        <taxon>Bacteria</taxon>
        <taxon>Bacillati</taxon>
        <taxon>Actinomycetota</taxon>
        <taxon>Actinomycetes</taxon>
        <taxon>Micrococcales</taxon>
        <taxon>Microbacteriaceae</taxon>
        <taxon>Luethyella</taxon>
    </lineage>
</organism>
<dbReference type="EMBL" id="JBHSTP010000001">
    <property type="protein sequence ID" value="MFC6355383.1"/>
    <property type="molecule type" value="Genomic_DNA"/>
</dbReference>
<evidence type="ECO:0000256" key="1">
    <source>
        <dbReference type="ARBA" id="ARBA00022741"/>
    </source>
</evidence>
<dbReference type="Proteomes" id="UP001596306">
    <property type="component" value="Unassembled WGS sequence"/>
</dbReference>
<dbReference type="GO" id="GO:0051301">
    <property type="term" value="P:cell division"/>
    <property type="evidence" value="ECO:0007669"/>
    <property type="project" value="UniProtKB-KW"/>
</dbReference>
<accession>A0ABW1VCD2</accession>
<name>A0ABW1VCD2_9MICO</name>
<keyword evidence="3" id="KW-0131">Cell cycle</keyword>
<dbReference type="PANTHER" id="PTHR12169">
    <property type="entry name" value="ATPASE N2B"/>
    <property type="match status" value="1"/>
</dbReference>
<dbReference type="InterPro" id="IPR027417">
    <property type="entry name" value="P-loop_NTPase"/>
</dbReference>
<dbReference type="PANTHER" id="PTHR12169:SF6">
    <property type="entry name" value="AFG1-LIKE ATPASE"/>
    <property type="match status" value="1"/>
</dbReference>
<evidence type="ECO:0000313" key="4">
    <source>
        <dbReference type="Proteomes" id="UP001596306"/>
    </source>
</evidence>
<comment type="caution">
    <text evidence="3">The sequence shown here is derived from an EMBL/GenBank/DDBJ whole genome shotgun (WGS) entry which is preliminary data.</text>
</comment>
<proteinExistence type="predicted"/>
<dbReference type="InterPro" id="IPR005654">
    <property type="entry name" value="ATPase_AFG1-like"/>
</dbReference>
<keyword evidence="3" id="KW-0132">Cell division</keyword>
<keyword evidence="1" id="KW-0547">Nucleotide-binding</keyword>
<keyword evidence="2" id="KW-0067">ATP-binding</keyword>
<reference evidence="4" key="1">
    <citation type="journal article" date="2019" name="Int. J. Syst. Evol. Microbiol.">
        <title>The Global Catalogue of Microorganisms (GCM) 10K type strain sequencing project: providing services to taxonomists for standard genome sequencing and annotation.</title>
        <authorList>
            <consortium name="The Broad Institute Genomics Platform"/>
            <consortium name="The Broad Institute Genome Sequencing Center for Infectious Disease"/>
            <person name="Wu L."/>
            <person name="Ma J."/>
        </authorList>
    </citation>
    <scope>NUCLEOTIDE SEQUENCE [LARGE SCALE GENOMIC DNA]</scope>
    <source>
        <strain evidence="4">CCUG 43304</strain>
    </source>
</reference>
<dbReference type="SUPFAM" id="SSF52540">
    <property type="entry name" value="P-loop containing nucleoside triphosphate hydrolases"/>
    <property type="match status" value="1"/>
</dbReference>
<evidence type="ECO:0000313" key="3">
    <source>
        <dbReference type="EMBL" id="MFC6355383.1"/>
    </source>
</evidence>
<dbReference type="NCBIfam" id="NF040713">
    <property type="entry name" value="ZapE"/>
    <property type="match status" value="1"/>
</dbReference>
<dbReference type="Gene3D" id="3.40.50.300">
    <property type="entry name" value="P-loop containing nucleotide triphosphate hydrolases"/>
    <property type="match status" value="1"/>
</dbReference>
<protein>
    <submittedName>
        <fullName evidence="3">Cell division protein ZapE</fullName>
    </submittedName>
</protein>
<dbReference type="RefSeq" id="WP_386728132.1">
    <property type="nucleotide sequence ID" value="NZ_JBHSTP010000001.1"/>
</dbReference>
<dbReference type="Pfam" id="PF03969">
    <property type="entry name" value="AFG1_ATPase"/>
    <property type="match status" value="2"/>
</dbReference>